<gene>
    <name evidence="1" type="ORF">RHP80_13275</name>
</gene>
<dbReference type="InterPro" id="IPR010917">
    <property type="entry name" value="TonB_rcpt_CS"/>
</dbReference>
<dbReference type="PROSITE" id="PS01156">
    <property type="entry name" value="TONB_DEPENDENT_REC_2"/>
    <property type="match status" value="1"/>
</dbReference>
<organism evidence="1 2">
    <name type="scientific">Acinetobacter soli</name>
    <dbReference type="NCBI Taxonomy" id="487316"/>
    <lineage>
        <taxon>Bacteria</taxon>
        <taxon>Pseudomonadati</taxon>
        <taxon>Pseudomonadota</taxon>
        <taxon>Gammaproteobacteria</taxon>
        <taxon>Moraxellales</taxon>
        <taxon>Moraxellaceae</taxon>
        <taxon>Acinetobacter</taxon>
    </lineage>
</organism>
<dbReference type="Proteomes" id="UP001256400">
    <property type="component" value="Chromosome"/>
</dbReference>
<dbReference type="EMBL" id="CP134206">
    <property type="protein sequence ID" value="WND07170.1"/>
    <property type="molecule type" value="Genomic_DNA"/>
</dbReference>
<evidence type="ECO:0000313" key="2">
    <source>
        <dbReference type="Proteomes" id="UP001256400"/>
    </source>
</evidence>
<proteinExistence type="predicted"/>
<sequence length="45" mass="5009">MYQSNLLQWASVGLYDNINSSSNTNNGYLVAGLPRTFMLSASFDF</sequence>
<evidence type="ECO:0000313" key="1">
    <source>
        <dbReference type="EMBL" id="WND07170.1"/>
    </source>
</evidence>
<evidence type="ECO:0008006" key="3">
    <source>
        <dbReference type="Google" id="ProtNLM"/>
    </source>
</evidence>
<dbReference type="RefSeq" id="WP_155857823.1">
    <property type="nucleotide sequence ID" value="NZ_BKFD01000023.1"/>
</dbReference>
<dbReference type="AlphaFoldDB" id="A0AB38Z145"/>
<protein>
    <recommendedName>
        <fullName evidence="3">TonB-dependent receptor</fullName>
    </recommendedName>
</protein>
<reference evidence="1" key="1">
    <citation type="submission" date="2023-09" db="EMBL/GenBank/DDBJ databases">
        <title>Acinetobacter soli.</title>
        <authorList>
            <person name="Kim B."/>
            <person name="Kim D."/>
            <person name="Park D."/>
        </authorList>
    </citation>
    <scope>NUCLEOTIDE SEQUENCE</scope>
    <source>
        <strain evidence="1">2023.05</strain>
    </source>
</reference>
<name>A0AB38Z145_9GAMM</name>
<accession>A0AB38Z145</accession>